<reference evidence="4 5" key="2">
    <citation type="journal article" date="2016" name="Genome Announc.">
        <title>Draft Genome Sequence of the N2-Fixing Cyanobacterium Nostoc piscinale CENA21, Isolated from the Brazilian Amazon Floodplain.</title>
        <authorList>
            <person name="Leao T."/>
            <person name="Guimaraes P.I."/>
            <person name="de Melo A.G."/>
            <person name="Ramos R.T."/>
            <person name="Leao P.N."/>
            <person name="Silva A."/>
            <person name="Fiore M.F."/>
            <person name="Schneider M.P."/>
        </authorList>
    </citation>
    <scope>NUCLEOTIDE SEQUENCE [LARGE SCALE GENOMIC DNA]</scope>
    <source>
        <strain evidence="4 5">CENA21</strain>
    </source>
</reference>
<dbReference type="OrthoDB" id="511849at2"/>
<evidence type="ECO:0000313" key="5">
    <source>
        <dbReference type="Proteomes" id="UP000062645"/>
    </source>
</evidence>
<dbReference type="AlphaFoldDB" id="A0A0M4TVV8"/>
<dbReference type="InterPro" id="IPR020627">
    <property type="entry name" value="KhpA"/>
</dbReference>
<evidence type="ECO:0000313" key="4">
    <source>
        <dbReference type="EMBL" id="ALF53251.1"/>
    </source>
</evidence>
<dbReference type="PANTHER" id="PTHR34654">
    <property type="entry name" value="UPF0109 PROTEIN SCO5592"/>
    <property type="match status" value="1"/>
</dbReference>
<protein>
    <submittedName>
        <fullName evidence="4">RNA-binding protein</fullName>
    </submittedName>
</protein>
<dbReference type="KEGG" id="npz:ACX27_11020"/>
<dbReference type="STRING" id="224013.ACX27_11020"/>
<dbReference type="PANTHER" id="PTHR34654:SF1">
    <property type="entry name" value="RNA-BINDING PROTEIN KHPA"/>
    <property type="match status" value="1"/>
</dbReference>
<keyword evidence="1" id="KW-0963">Cytoplasm</keyword>
<evidence type="ECO:0000256" key="2">
    <source>
        <dbReference type="ARBA" id="ARBA00022884"/>
    </source>
</evidence>
<proteinExistence type="predicted"/>
<dbReference type="Pfam" id="PF13083">
    <property type="entry name" value="KH_KhpA-B"/>
    <property type="match status" value="1"/>
</dbReference>
<dbReference type="EMBL" id="CP012036">
    <property type="protein sequence ID" value="ALF53251.1"/>
    <property type="molecule type" value="Genomic_DNA"/>
</dbReference>
<accession>A0A0M4TVV8</accession>
<reference evidence="5" key="1">
    <citation type="submission" date="2015-07" db="EMBL/GenBank/DDBJ databases">
        <title>Genome Of Nitrogen-Fixing Cyanobacterium Nostoc piscinale CENA21 From Solimoes/Amazon River Floodplain Sediments And Comparative Genomics To Uncover Biosynthetic Natural Products Potential.</title>
        <authorList>
            <person name="Leao T.F."/>
            <person name="Leao P.N."/>
            <person name="Guimaraes P.I."/>
            <person name="de Melo A.G.C."/>
            <person name="Ramos R.T.J."/>
            <person name="Silva A."/>
            <person name="Fiore M.F."/>
            <person name="Schneider M.P.C."/>
        </authorList>
    </citation>
    <scope>NUCLEOTIDE SEQUENCE [LARGE SCALE GENOMIC DNA]</scope>
    <source>
        <strain evidence="5">CENA21</strain>
    </source>
</reference>
<name>A0A0M4TVV8_9NOSO</name>
<feature type="region of interest" description="Disordered" evidence="3">
    <location>
        <begin position="106"/>
        <end position="145"/>
    </location>
</feature>
<dbReference type="Proteomes" id="UP000062645">
    <property type="component" value="Chromosome"/>
</dbReference>
<dbReference type="GO" id="GO:0003723">
    <property type="term" value="F:RNA binding"/>
    <property type="evidence" value="ECO:0007669"/>
    <property type="project" value="UniProtKB-KW"/>
</dbReference>
<dbReference type="CDD" id="cd22533">
    <property type="entry name" value="KH-II_YlqC-like"/>
    <property type="match status" value="1"/>
</dbReference>
<dbReference type="RefSeq" id="WP_062292055.1">
    <property type="nucleotide sequence ID" value="NZ_CP012036.1"/>
</dbReference>
<gene>
    <name evidence="4" type="ORF">ACX27_11020</name>
</gene>
<feature type="compositionally biased region" description="Basic and acidic residues" evidence="3">
    <location>
        <begin position="118"/>
        <end position="131"/>
    </location>
</feature>
<evidence type="ECO:0000256" key="1">
    <source>
        <dbReference type="ARBA" id="ARBA00022490"/>
    </source>
</evidence>
<sequence>MFLNRSVQNPHHNLNTPSFAANPNYVGLVRFLMQPFLESPKTLSVDCEISHTLKKAWIRIAFDSADKGKVFGRGGRNIQAIRTVVAAAAELAGQSVYLDIYGSTAMGRDGMSFEEDREERPPLPKTRERRGNNGPSRPVAKPRFR</sequence>
<dbReference type="PATRIC" id="fig|224013.5.peg.2665"/>
<keyword evidence="2" id="KW-0694">RNA-binding</keyword>
<evidence type="ECO:0000256" key="3">
    <source>
        <dbReference type="SAM" id="MobiDB-lite"/>
    </source>
</evidence>
<organism evidence="4 5">
    <name type="scientific">Nostoc piscinale CENA21</name>
    <dbReference type="NCBI Taxonomy" id="224013"/>
    <lineage>
        <taxon>Bacteria</taxon>
        <taxon>Bacillati</taxon>
        <taxon>Cyanobacteriota</taxon>
        <taxon>Cyanophyceae</taxon>
        <taxon>Nostocales</taxon>
        <taxon>Nostocaceae</taxon>
        <taxon>Nostoc</taxon>
    </lineage>
</organism>
<keyword evidence="5" id="KW-1185">Reference proteome</keyword>